<dbReference type="Pfam" id="PF00501">
    <property type="entry name" value="AMP-binding"/>
    <property type="match status" value="1"/>
</dbReference>
<reference evidence="5" key="1">
    <citation type="journal article" date="2012" name="Appl. Microbiol. Biotechnol.">
        <title>The complete genome sequence of Pantoea ananatis AJ13355, an organism with great biotechnological potential.</title>
        <authorList>
            <person name="Hara Y."/>
            <person name="Kadotani N."/>
            <person name="Izui H."/>
            <person name="Katashkina J.I."/>
            <person name="Kuvaeva T.M."/>
            <person name="Andreeva I.G."/>
            <person name="Golubeva L.I."/>
            <person name="Malko D.B."/>
            <person name="Makeev V.J."/>
            <person name="Mashko S.V."/>
            <person name="Kozlov Y.I."/>
        </authorList>
    </citation>
    <scope>NUCLEOTIDE SEQUENCE [LARGE SCALE GENOMIC DNA]</scope>
    <source>
        <strain evidence="5">AJ13355</strain>
    </source>
</reference>
<dbReference type="OrthoDB" id="4167046at2"/>
<dbReference type="PANTHER" id="PTHR43201:SF5">
    <property type="entry name" value="MEDIUM-CHAIN ACYL-COA LIGASE ACSF2, MITOCHONDRIAL"/>
    <property type="match status" value="1"/>
</dbReference>
<dbReference type="AlphaFoldDB" id="A0A0H3L345"/>
<sequence length="498" mass="55613">MITLSRMNEIAALRGNNMCIADNKNNYTWNDIIQQTESRVIFLRRSFSAEQLRSVCYLSKNNAELISWLAAFATLGIPANGLDYSLPTETLRKLIKQISPGLLLVSFSLYEPEELSNLNIAGTSMLGVNSPIDPVIESIGELHHPELSSLLSVPNASSFRAVALTSGTSALPKIALRYRSFDARRFAWFTDRFGFSDSDGFMLILPLYHAAGNGWARMFMGLGAPLYLVDQDDERALIQTLSGEDVRATVMTPNLVTRMITICKDTALPHHLRWVLVGGCYFPVKTKLAARAAFGDIFCEYYGCTETGVNVLSDPDDMLECPASVGRPYDGNQVRILDRNNKPLSAGETGRVAISSYMLMDEYHDGSKPFIVLEGEHYFLMADYGYLDDSGRLFLMNRNGETYNKHDVYRIEEKIRALPCIKDVALIAIQREGVNHLKCIFSTDQNGKEKFIRLFEKINEEAGKTGAINFSAHCVDEIPYSPSGKVRFSEIIRILDAA</sequence>
<dbReference type="GO" id="GO:0031956">
    <property type="term" value="F:medium-chain fatty acid-CoA ligase activity"/>
    <property type="evidence" value="ECO:0007669"/>
    <property type="project" value="TreeGrafter"/>
</dbReference>
<dbReference type="Proteomes" id="UP000006690">
    <property type="component" value="Chromosome"/>
</dbReference>
<dbReference type="KEGG" id="paj:PAJ_3682"/>
<dbReference type="HOGENOM" id="CLU_000022_59_0_6"/>
<evidence type="ECO:0000256" key="2">
    <source>
        <dbReference type="ARBA" id="ARBA00022598"/>
    </source>
</evidence>
<dbReference type="Gene3D" id="3.40.50.12780">
    <property type="entry name" value="N-terminal domain of ligase-like"/>
    <property type="match status" value="1"/>
</dbReference>
<proteinExistence type="inferred from homology"/>
<dbReference type="PANTHER" id="PTHR43201">
    <property type="entry name" value="ACYL-COA SYNTHETASE"/>
    <property type="match status" value="1"/>
</dbReference>
<dbReference type="eggNOG" id="COG0318">
    <property type="taxonomic scope" value="Bacteria"/>
</dbReference>
<comment type="similarity">
    <text evidence="1">Belongs to the ATP-dependent AMP-binding enzyme family.</text>
</comment>
<dbReference type="InterPro" id="IPR042099">
    <property type="entry name" value="ANL_N_sf"/>
</dbReference>
<dbReference type="EMBL" id="AP012032">
    <property type="protein sequence ID" value="BAK13761.1"/>
    <property type="molecule type" value="Genomic_DNA"/>
</dbReference>
<feature type="domain" description="AMP-dependent synthetase/ligase" evidence="3">
    <location>
        <begin position="15"/>
        <end position="363"/>
    </location>
</feature>
<protein>
    <recommendedName>
        <fullName evidence="3">AMP-dependent synthetase/ligase domain-containing protein</fullName>
    </recommendedName>
</protein>
<dbReference type="PATRIC" id="fig|932677.3.peg.4240"/>
<keyword evidence="2" id="KW-0436">Ligase</keyword>
<name>A0A0H3L345_PANAA</name>
<evidence type="ECO:0000313" key="4">
    <source>
        <dbReference type="EMBL" id="BAK13761.1"/>
    </source>
</evidence>
<dbReference type="SUPFAM" id="SSF56801">
    <property type="entry name" value="Acetyl-CoA synthetase-like"/>
    <property type="match status" value="1"/>
</dbReference>
<dbReference type="RefSeq" id="WP_014595219.1">
    <property type="nucleotide sequence ID" value="NC_017531.2"/>
</dbReference>
<evidence type="ECO:0000313" key="5">
    <source>
        <dbReference type="Proteomes" id="UP000006690"/>
    </source>
</evidence>
<gene>
    <name evidence="4" type="ordered locus">PAJ_3682</name>
</gene>
<dbReference type="GO" id="GO:0006631">
    <property type="term" value="P:fatty acid metabolic process"/>
    <property type="evidence" value="ECO:0007669"/>
    <property type="project" value="TreeGrafter"/>
</dbReference>
<accession>A0A0H3L345</accession>
<dbReference type="InterPro" id="IPR000873">
    <property type="entry name" value="AMP-dep_synth/lig_dom"/>
</dbReference>
<organism evidence="4 5">
    <name type="scientific">Pantoea ananatis (strain AJ13355)</name>
    <dbReference type="NCBI Taxonomy" id="932677"/>
    <lineage>
        <taxon>Bacteria</taxon>
        <taxon>Pseudomonadati</taxon>
        <taxon>Pseudomonadota</taxon>
        <taxon>Gammaproteobacteria</taxon>
        <taxon>Enterobacterales</taxon>
        <taxon>Erwiniaceae</taxon>
        <taxon>Pantoea</taxon>
    </lineage>
</organism>
<evidence type="ECO:0000256" key="1">
    <source>
        <dbReference type="ARBA" id="ARBA00006432"/>
    </source>
</evidence>
<evidence type="ECO:0000259" key="3">
    <source>
        <dbReference type="Pfam" id="PF00501"/>
    </source>
</evidence>